<protein>
    <recommendedName>
        <fullName evidence="2">CBU-0592-like domain-containing protein</fullName>
    </recommendedName>
</protein>
<keyword evidence="1" id="KW-0472">Membrane</keyword>
<feature type="transmembrane region" description="Helical" evidence="1">
    <location>
        <begin position="38"/>
        <end position="57"/>
    </location>
</feature>
<feature type="transmembrane region" description="Helical" evidence="1">
    <location>
        <begin position="63"/>
        <end position="81"/>
    </location>
</feature>
<accession>A0A6H1UH32</accession>
<feature type="domain" description="CBU-0592-like" evidence="2">
    <location>
        <begin position="10"/>
        <end position="84"/>
    </location>
</feature>
<organism evidence="3 4">
    <name type="scientific">Ferrimonas lipolytica</name>
    <dbReference type="NCBI Taxonomy" id="2724191"/>
    <lineage>
        <taxon>Bacteria</taxon>
        <taxon>Pseudomonadati</taxon>
        <taxon>Pseudomonadota</taxon>
        <taxon>Gammaproteobacteria</taxon>
        <taxon>Alteromonadales</taxon>
        <taxon>Ferrimonadaceae</taxon>
        <taxon>Ferrimonas</taxon>
    </lineage>
</organism>
<gene>
    <name evidence="3" type="ORF">HER31_14165</name>
</gene>
<proteinExistence type="predicted"/>
<dbReference type="Pfam" id="PF26604">
    <property type="entry name" value="CBU_0592"/>
    <property type="match status" value="1"/>
</dbReference>
<keyword evidence="4" id="KW-1185">Reference proteome</keyword>
<evidence type="ECO:0000313" key="4">
    <source>
        <dbReference type="Proteomes" id="UP000501602"/>
    </source>
</evidence>
<dbReference type="KEGG" id="fes:HER31_14165"/>
<evidence type="ECO:0000259" key="2">
    <source>
        <dbReference type="Pfam" id="PF26604"/>
    </source>
</evidence>
<evidence type="ECO:0000313" key="3">
    <source>
        <dbReference type="EMBL" id="QIZ77939.1"/>
    </source>
</evidence>
<dbReference type="AlphaFoldDB" id="A0A6H1UH32"/>
<dbReference type="NCBIfam" id="NF047864">
    <property type="entry name" value="CBU_0592_membra"/>
    <property type="match status" value="1"/>
</dbReference>
<sequence>MIPFEFDWKTIISLIAVTGYLAPFILLQTGRMAADNPLYSVLNIVGAGLILVTMTYQYNLASLLTNSVWLVFSLFGLQRTLKARAKSKRTETAAQSTA</sequence>
<dbReference type="RefSeq" id="WP_168661413.1">
    <property type="nucleotide sequence ID" value="NZ_CP051180.1"/>
</dbReference>
<dbReference type="InterPro" id="IPR058058">
    <property type="entry name" value="CBU_0592-like"/>
</dbReference>
<name>A0A6H1UH32_9GAMM</name>
<dbReference type="Proteomes" id="UP000501602">
    <property type="component" value="Chromosome"/>
</dbReference>
<keyword evidence="1" id="KW-0812">Transmembrane</keyword>
<feature type="transmembrane region" description="Helical" evidence="1">
    <location>
        <begin position="6"/>
        <end position="26"/>
    </location>
</feature>
<evidence type="ECO:0000256" key="1">
    <source>
        <dbReference type="SAM" id="Phobius"/>
    </source>
</evidence>
<dbReference type="EMBL" id="CP051180">
    <property type="protein sequence ID" value="QIZ77939.1"/>
    <property type="molecule type" value="Genomic_DNA"/>
</dbReference>
<reference evidence="3 4" key="1">
    <citation type="submission" date="2020-04" db="EMBL/GenBank/DDBJ databases">
        <title>Ferrimonas sp. S7 isolated from sea water.</title>
        <authorList>
            <person name="Bae S.S."/>
            <person name="Baek K."/>
        </authorList>
    </citation>
    <scope>NUCLEOTIDE SEQUENCE [LARGE SCALE GENOMIC DNA]</scope>
    <source>
        <strain evidence="3 4">S7</strain>
    </source>
</reference>
<keyword evidence="1" id="KW-1133">Transmembrane helix</keyword>